<feature type="signal peptide" evidence="5">
    <location>
        <begin position="1"/>
        <end position="19"/>
    </location>
</feature>
<dbReference type="PROSITE" id="PS51257">
    <property type="entry name" value="PROKAR_LIPOPROTEIN"/>
    <property type="match status" value="1"/>
</dbReference>
<dbReference type="InterPro" id="IPR036737">
    <property type="entry name" value="OmpA-like_sf"/>
</dbReference>
<dbReference type="RefSeq" id="WP_015906415.1">
    <property type="nucleotide sequence ID" value="NC_012108.1"/>
</dbReference>
<dbReference type="HOGENOM" id="CLU_016890_8_0_7"/>
<dbReference type="InterPro" id="IPR050330">
    <property type="entry name" value="Bact_OuterMem_StrucFunc"/>
</dbReference>
<dbReference type="PROSITE" id="PS51123">
    <property type="entry name" value="OMPA_2"/>
    <property type="match status" value="1"/>
</dbReference>
<sequence>MVRYSVLFFCLFFVCACGSKTTVILLPQADGKTGSVVVKSRSDSIVLDKPYTYTMVSNDRLDTSENSIAKERVASEYQNLLASEPVAPVSFIFYFNTGDTSLTKESLDLIPEVLNSVKERAPSEISIIGHTDTKGASVYNNKLSLERANKVAKIITHIDANLKNIYIQFHGENDPLVITGDNVSEKRNRRVEIMVR</sequence>
<evidence type="ECO:0000313" key="7">
    <source>
        <dbReference type="EMBL" id="ACN17704.1"/>
    </source>
</evidence>
<proteinExistence type="predicted"/>
<dbReference type="CDD" id="cd07185">
    <property type="entry name" value="OmpA_C-like"/>
    <property type="match status" value="1"/>
</dbReference>
<dbReference type="EMBL" id="CP001087">
    <property type="protein sequence ID" value="ACN17704.1"/>
    <property type="molecule type" value="Genomic_DNA"/>
</dbReference>
<protein>
    <submittedName>
        <fullName evidence="7">OmpA3</fullName>
    </submittedName>
</protein>
<dbReference type="STRING" id="177437.HRM2_46480"/>
<dbReference type="KEGG" id="dat:HRM2_46480"/>
<reference evidence="7 8" key="1">
    <citation type="journal article" date="2009" name="Environ. Microbiol.">
        <title>Genome sequence of Desulfobacterium autotrophicum HRM2, a marine sulfate reducer oxidizing organic carbon completely to carbon dioxide.</title>
        <authorList>
            <person name="Strittmatter A.W."/>
            <person name="Liesegang H."/>
            <person name="Rabus R."/>
            <person name="Decker I."/>
            <person name="Amann J."/>
            <person name="Andres S."/>
            <person name="Henne A."/>
            <person name="Fricke W.F."/>
            <person name="Martinez-Arias R."/>
            <person name="Bartels D."/>
            <person name="Goesmann A."/>
            <person name="Krause L."/>
            <person name="Puehler A."/>
            <person name="Klenk H.P."/>
            <person name="Richter M."/>
            <person name="Schuler M."/>
            <person name="Gloeckner F.O."/>
            <person name="Meyerdierks A."/>
            <person name="Gottschalk G."/>
            <person name="Amann R."/>
        </authorList>
    </citation>
    <scope>NUCLEOTIDE SEQUENCE [LARGE SCALE GENOMIC DNA]</scope>
    <source>
        <strain evidence="8">ATCC 43914 / DSM 3382 / HRM2</strain>
    </source>
</reference>
<dbReference type="SUPFAM" id="SSF103088">
    <property type="entry name" value="OmpA-like"/>
    <property type="match status" value="1"/>
</dbReference>
<dbReference type="AlphaFoldDB" id="C0QGC5"/>
<evidence type="ECO:0000256" key="5">
    <source>
        <dbReference type="SAM" id="SignalP"/>
    </source>
</evidence>
<evidence type="ECO:0000256" key="4">
    <source>
        <dbReference type="PROSITE-ProRule" id="PRU00473"/>
    </source>
</evidence>
<dbReference type="Proteomes" id="UP000000442">
    <property type="component" value="Chromosome"/>
</dbReference>
<keyword evidence="5" id="KW-0732">Signal</keyword>
<keyword evidence="8" id="KW-1185">Reference proteome</keyword>
<dbReference type="OrthoDB" id="9805566at2"/>
<accession>C0QGC5</accession>
<dbReference type="Gene3D" id="3.30.1330.60">
    <property type="entry name" value="OmpA-like domain"/>
    <property type="match status" value="1"/>
</dbReference>
<evidence type="ECO:0000259" key="6">
    <source>
        <dbReference type="PROSITE" id="PS51123"/>
    </source>
</evidence>
<evidence type="ECO:0000313" key="8">
    <source>
        <dbReference type="Proteomes" id="UP000000442"/>
    </source>
</evidence>
<keyword evidence="2 4" id="KW-0472">Membrane</keyword>
<dbReference type="InterPro" id="IPR006664">
    <property type="entry name" value="OMP_bac"/>
</dbReference>
<dbReference type="PANTHER" id="PTHR30329">
    <property type="entry name" value="STATOR ELEMENT OF FLAGELLAR MOTOR COMPLEX"/>
    <property type="match status" value="1"/>
</dbReference>
<organism evidence="7 8">
    <name type="scientific">Desulforapulum autotrophicum (strain ATCC 43914 / DSM 3382 / VKM B-1955 / HRM2)</name>
    <name type="common">Desulfobacterium autotrophicum</name>
    <dbReference type="NCBI Taxonomy" id="177437"/>
    <lineage>
        <taxon>Bacteria</taxon>
        <taxon>Pseudomonadati</taxon>
        <taxon>Thermodesulfobacteriota</taxon>
        <taxon>Desulfobacteria</taxon>
        <taxon>Desulfobacterales</taxon>
        <taxon>Desulfobacteraceae</taxon>
        <taxon>Desulforapulum</taxon>
    </lineage>
</organism>
<comment type="subcellular location">
    <subcellularLocation>
        <location evidence="1">Cell outer membrane</location>
    </subcellularLocation>
</comment>
<feature type="chain" id="PRO_5002902361" evidence="5">
    <location>
        <begin position="20"/>
        <end position="196"/>
    </location>
</feature>
<dbReference type="InterPro" id="IPR006665">
    <property type="entry name" value="OmpA-like"/>
</dbReference>
<dbReference type="Pfam" id="PF00691">
    <property type="entry name" value="OmpA"/>
    <property type="match status" value="1"/>
</dbReference>
<dbReference type="PANTHER" id="PTHR30329:SF21">
    <property type="entry name" value="LIPOPROTEIN YIAD-RELATED"/>
    <property type="match status" value="1"/>
</dbReference>
<evidence type="ECO:0000256" key="2">
    <source>
        <dbReference type="ARBA" id="ARBA00023136"/>
    </source>
</evidence>
<evidence type="ECO:0000256" key="3">
    <source>
        <dbReference type="ARBA" id="ARBA00023237"/>
    </source>
</evidence>
<keyword evidence="3" id="KW-0998">Cell outer membrane</keyword>
<dbReference type="GO" id="GO:0009279">
    <property type="term" value="C:cell outer membrane"/>
    <property type="evidence" value="ECO:0007669"/>
    <property type="project" value="UniProtKB-SubCell"/>
</dbReference>
<gene>
    <name evidence="7" type="primary">ompA3</name>
    <name evidence="7" type="ordered locus">HRM2_46480</name>
</gene>
<dbReference type="eggNOG" id="COG2885">
    <property type="taxonomic scope" value="Bacteria"/>
</dbReference>
<evidence type="ECO:0000256" key="1">
    <source>
        <dbReference type="ARBA" id="ARBA00004442"/>
    </source>
</evidence>
<dbReference type="PRINTS" id="PR01021">
    <property type="entry name" value="OMPADOMAIN"/>
</dbReference>
<feature type="domain" description="OmpA-like" evidence="6">
    <location>
        <begin position="82"/>
        <end position="196"/>
    </location>
</feature>
<name>C0QGC5_DESAH</name>